<dbReference type="Proteomes" id="UP000215902">
    <property type="component" value="Unassembled WGS sequence"/>
</dbReference>
<organism evidence="2 3">
    <name type="scientific">Macrostomum lignano</name>
    <dbReference type="NCBI Taxonomy" id="282301"/>
    <lineage>
        <taxon>Eukaryota</taxon>
        <taxon>Metazoa</taxon>
        <taxon>Spiralia</taxon>
        <taxon>Lophotrochozoa</taxon>
        <taxon>Platyhelminthes</taxon>
        <taxon>Rhabditophora</taxon>
        <taxon>Macrostomorpha</taxon>
        <taxon>Macrostomida</taxon>
        <taxon>Macrostomidae</taxon>
        <taxon>Macrostomum</taxon>
    </lineage>
</organism>
<dbReference type="AlphaFoldDB" id="A0A267F6E4"/>
<dbReference type="STRING" id="282301.A0A267F6E4"/>
<proteinExistence type="predicted"/>
<name>A0A267F6E4_9PLAT</name>
<keyword evidence="3" id="KW-1185">Reference proteome</keyword>
<sequence length="503" mass="55629">MTDSSNFDSVLKQRLQSELKENYFWYMTLLHRWFQNQISKEEFDKQAKNLFLNSDVTSHNQFMLHIMSSDCKLIESSAPLTKSLRHRFVEVPQVPLISLIAHYKQETNGSASNPCTPAGSQGTFDRGCRKDFSVVTTSCMREQRLPGAWMLYGRAMHTLNLYSLQDYSPDTLNCLALATQCFIKKVLLSALATRKSCRILAVSDSTSASTTSSSSRGLGNQFRLRNHLQQHQQYRRLGSLTKVWHHSRRSRSRLVLERGAFGAARAPPMAPLSMRDGYAAPSCGAELNAYSHAARLLNHCNGNNSSSSSYKQNGSIESQRVEALLRCGSHAQTETQSTARVQDGGEVLASSTPLVTVLTLEDLDRVLSRPDSLGVGYHCVQRQRPAVSSALLRCLTRGRLLSRLRQRQPHDSSSRATALQPPPALHPPTIAQQREHSTTHTTTPLTPGSRINQTMTAFPAVVSAPPPHSHPITNGRVCVMETGGDLADLVAGDVPDGYEDCLM</sequence>
<evidence type="ECO:0000313" key="3">
    <source>
        <dbReference type="Proteomes" id="UP000215902"/>
    </source>
</evidence>
<gene>
    <name evidence="2" type="ORF">BOX15_Mlig025422g1</name>
</gene>
<feature type="region of interest" description="Disordered" evidence="1">
    <location>
        <begin position="403"/>
        <end position="451"/>
    </location>
</feature>
<comment type="caution">
    <text evidence="2">The sequence shown here is derived from an EMBL/GenBank/DDBJ whole genome shotgun (WGS) entry which is preliminary data.</text>
</comment>
<evidence type="ECO:0000313" key="2">
    <source>
        <dbReference type="EMBL" id="PAA68774.1"/>
    </source>
</evidence>
<evidence type="ECO:0008006" key="4">
    <source>
        <dbReference type="Google" id="ProtNLM"/>
    </source>
</evidence>
<reference evidence="2 3" key="1">
    <citation type="submission" date="2017-06" db="EMBL/GenBank/DDBJ databases">
        <title>A platform for efficient transgenesis in Macrostomum lignano, a flatworm model organism for stem cell research.</title>
        <authorList>
            <person name="Berezikov E."/>
        </authorList>
    </citation>
    <scope>NUCLEOTIDE SEQUENCE [LARGE SCALE GENOMIC DNA]</scope>
    <source>
        <strain evidence="2">DV1</strain>
        <tissue evidence="2">Whole organism</tissue>
    </source>
</reference>
<evidence type="ECO:0000256" key="1">
    <source>
        <dbReference type="SAM" id="MobiDB-lite"/>
    </source>
</evidence>
<protein>
    <recommendedName>
        <fullName evidence="4">Transcriptional adapter 1-like protein</fullName>
    </recommendedName>
</protein>
<dbReference type="EMBL" id="NIVC01001372">
    <property type="protein sequence ID" value="PAA68774.1"/>
    <property type="molecule type" value="Genomic_DNA"/>
</dbReference>
<accession>A0A267F6E4</accession>
<dbReference type="OrthoDB" id="6486781at2759"/>